<accession>A0ABU5RU67</accession>
<feature type="region of interest" description="Disordered" evidence="1">
    <location>
        <begin position="1"/>
        <end position="25"/>
    </location>
</feature>
<dbReference type="RefSeq" id="WP_323305362.1">
    <property type="nucleotide sequence ID" value="NZ_JAYGHX010000004.1"/>
</dbReference>
<organism evidence="2 3">
    <name type="scientific">Cyanobium gracile UHCC 0139</name>
    <dbReference type="NCBI Taxonomy" id="3110308"/>
    <lineage>
        <taxon>Bacteria</taxon>
        <taxon>Bacillati</taxon>
        <taxon>Cyanobacteriota</taxon>
        <taxon>Cyanophyceae</taxon>
        <taxon>Synechococcales</taxon>
        <taxon>Prochlorococcaceae</taxon>
        <taxon>Cyanobium</taxon>
    </lineage>
</organism>
<proteinExistence type="predicted"/>
<evidence type="ECO:0000313" key="2">
    <source>
        <dbReference type="EMBL" id="MEA5391327.1"/>
    </source>
</evidence>
<dbReference type="Proteomes" id="UP001304461">
    <property type="component" value="Unassembled WGS sequence"/>
</dbReference>
<evidence type="ECO:0000256" key="1">
    <source>
        <dbReference type="SAM" id="MobiDB-lite"/>
    </source>
</evidence>
<protein>
    <submittedName>
        <fullName evidence="2">DUF1997 domain-containing protein</fullName>
    </submittedName>
</protein>
<name>A0ABU5RU67_9CYAN</name>
<sequence length="225" mass="24888">MAAGSSLHQGPDDTGATPSEPLRDRTDPAIRRYASAFADLMEMRAPAAVVGAYLDRHEGWFRRCAAPMTVEPIGSQGYVLTLGRFGNFGFEVEPTIGLELLPQAAGIYRIVTVPLPHSDAALRGLYDVEFAASLCLDEASGSEVSHEEVDGVMLHTLVRWQLDLAVWLRLPGMLSLLPEHLVQSSGDHLLRQIVRQISRRLTWKVQEDFHASHGIPCPPRRRAQF</sequence>
<reference evidence="2 3" key="1">
    <citation type="submission" date="2023-12" db="EMBL/GenBank/DDBJ databases">
        <title>Baltic Sea Cyanobacteria.</title>
        <authorList>
            <person name="Delbaje E."/>
            <person name="Fewer D.P."/>
            <person name="Shishido T.K."/>
        </authorList>
    </citation>
    <scope>NUCLEOTIDE SEQUENCE [LARGE SCALE GENOMIC DNA]</scope>
    <source>
        <strain evidence="2 3">UHCC 0139</strain>
    </source>
</reference>
<comment type="caution">
    <text evidence="2">The sequence shown here is derived from an EMBL/GenBank/DDBJ whole genome shotgun (WGS) entry which is preliminary data.</text>
</comment>
<dbReference type="Pfam" id="PF09366">
    <property type="entry name" value="DUF1997"/>
    <property type="match status" value="1"/>
</dbReference>
<dbReference type="InterPro" id="IPR018971">
    <property type="entry name" value="DUF1997"/>
</dbReference>
<gene>
    <name evidence="2" type="ORF">VB738_08650</name>
</gene>
<evidence type="ECO:0000313" key="3">
    <source>
        <dbReference type="Proteomes" id="UP001304461"/>
    </source>
</evidence>
<keyword evidence="3" id="KW-1185">Reference proteome</keyword>
<dbReference type="EMBL" id="JAYGHX010000004">
    <property type="protein sequence ID" value="MEA5391327.1"/>
    <property type="molecule type" value="Genomic_DNA"/>
</dbReference>